<dbReference type="Gene3D" id="1.10.10.10">
    <property type="entry name" value="Winged helix-like DNA-binding domain superfamily/Winged helix DNA-binding domain"/>
    <property type="match status" value="1"/>
</dbReference>
<dbReference type="InterPro" id="IPR036388">
    <property type="entry name" value="WH-like_DNA-bd_sf"/>
</dbReference>
<dbReference type="EMBL" id="JAMTCP010000001">
    <property type="protein sequence ID" value="MCP2256378.1"/>
    <property type="molecule type" value="Genomic_DNA"/>
</dbReference>
<dbReference type="SUPFAM" id="SSF53335">
    <property type="entry name" value="S-adenosyl-L-methionine-dependent methyltransferases"/>
    <property type="match status" value="1"/>
</dbReference>
<accession>A0ABT1HLK8</accession>
<dbReference type="RefSeq" id="WP_253667381.1">
    <property type="nucleotide sequence ID" value="NZ_JAMTCP010000001.1"/>
</dbReference>
<dbReference type="PANTHER" id="PTHR43712">
    <property type="entry name" value="PUTATIVE (AFU_ORTHOLOGUE AFUA_4G14580)-RELATED"/>
    <property type="match status" value="1"/>
</dbReference>
<dbReference type="Proteomes" id="UP001205311">
    <property type="component" value="Unassembled WGS sequence"/>
</dbReference>
<keyword evidence="3" id="KW-0949">S-adenosyl-L-methionine</keyword>
<dbReference type="Pfam" id="PF00891">
    <property type="entry name" value="Methyltransf_2"/>
    <property type="match status" value="1"/>
</dbReference>
<reference evidence="6 7" key="1">
    <citation type="submission" date="2022-06" db="EMBL/GenBank/DDBJ databases">
        <title>Genomic Encyclopedia of Archaeal and Bacterial Type Strains, Phase II (KMG-II): from individual species to whole genera.</title>
        <authorList>
            <person name="Goeker M."/>
        </authorList>
    </citation>
    <scope>NUCLEOTIDE SEQUENCE [LARGE SCALE GENOMIC DNA]</scope>
    <source>
        <strain evidence="6 7">DSM 40477</strain>
    </source>
</reference>
<dbReference type="Pfam" id="PF08100">
    <property type="entry name" value="Dimerisation"/>
    <property type="match status" value="1"/>
</dbReference>
<dbReference type="Gene3D" id="1.10.287.1350">
    <property type="match status" value="1"/>
</dbReference>
<feature type="domain" description="O-methyltransferase dimerisation" evidence="5">
    <location>
        <begin position="16"/>
        <end position="91"/>
    </location>
</feature>
<dbReference type="InterPro" id="IPR029063">
    <property type="entry name" value="SAM-dependent_MTases_sf"/>
</dbReference>
<name>A0ABT1HLK8_STRSD</name>
<keyword evidence="2" id="KW-0808">Transferase</keyword>
<evidence type="ECO:0000259" key="4">
    <source>
        <dbReference type="Pfam" id="PF00891"/>
    </source>
</evidence>
<dbReference type="SUPFAM" id="SSF46785">
    <property type="entry name" value="Winged helix' DNA-binding domain"/>
    <property type="match status" value="1"/>
</dbReference>
<protein>
    <submittedName>
        <fullName evidence="6">O-methyltransferase</fullName>
    </submittedName>
</protein>
<gene>
    <name evidence="6" type="ORF">LX15_000061</name>
</gene>
<dbReference type="PROSITE" id="PS51683">
    <property type="entry name" value="SAM_OMT_II"/>
    <property type="match status" value="1"/>
</dbReference>
<dbReference type="InterPro" id="IPR016461">
    <property type="entry name" value="COMT-like"/>
</dbReference>
<dbReference type="CDD" id="cd02440">
    <property type="entry name" value="AdoMet_MTases"/>
    <property type="match status" value="1"/>
</dbReference>
<dbReference type="InterPro" id="IPR001077">
    <property type="entry name" value="COMT_C"/>
</dbReference>
<comment type="caution">
    <text evidence="6">The sequence shown here is derived from an EMBL/GenBank/DDBJ whole genome shotgun (WGS) entry which is preliminary data.</text>
</comment>
<evidence type="ECO:0000313" key="6">
    <source>
        <dbReference type="EMBL" id="MCP2256378.1"/>
    </source>
</evidence>
<proteinExistence type="predicted"/>
<dbReference type="InterPro" id="IPR036390">
    <property type="entry name" value="WH_DNA-bd_sf"/>
</dbReference>
<evidence type="ECO:0000256" key="3">
    <source>
        <dbReference type="ARBA" id="ARBA00022691"/>
    </source>
</evidence>
<keyword evidence="7" id="KW-1185">Reference proteome</keyword>
<feature type="domain" description="O-methyltransferase C-terminal" evidence="4">
    <location>
        <begin position="115"/>
        <end position="328"/>
    </location>
</feature>
<evidence type="ECO:0000256" key="2">
    <source>
        <dbReference type="ARBA" id="ARBA00022679"/>
    </source>
</evidence>
<dbReference type="InterPro" id="IPR012967">
    <property type="entry name" value="COMT_dimerisation"/>
</dbReference>
<dbReference type="Gene3D" id="3.40.50.150">
    <property type="entry name" value="Vaccinia Virus protein VP39"/>
    <property type="match status" value="1"/>
</dbReference>
<evidence type="ECO:0000259" key="5">
    <source>
        <dbReference type="Pfam" id="PF08100"/>
    </source>
</evidence>
<dbReference type="PIRSF" id="PIRSF005739">
    <property type="entry name" value="O-mtase"/>
    <property type="match status" value="1"/>
</dbReference>
<keyword evidence="1" id="KW-0489">Methyltransferase</keyword>
<evidence type="ECO:0000256" key="1">
    <source>
        <dbReference type="ARBA" id="ARBA00022603"/>
    </source>
</evidence>
<dbReference type="PANTHER" id="PTHR43712:SF2">
    <property type="entry name" value="O-METHYLTRANSFERASE CICE"/>
    <property type="match status" value="1"/>
</dbReference>
<evidence type="ECO:0000313" key="7">
    <source>
        <dbReference type="Proteomes" id="UP001205311"/>
    </source>
</evidence>
<organism evidence="6 7">
    <name type="scientific">Streptoalloteichus tenebrarius (strain ATCC 17920 / DSM 40477 / JCM 4838 / CBS 697.72 / NBRC 16177 / NCIMB 11028 / NRRL B-12390 / A12253. 1 / ISP 5477)</name>
    <name type="common">Streptomyces tenebrarius</name>
    <dbReference type="NCBI Taxonomy" id="1933"/>
    <lineage>
        <taxon>Bacteria</taxon>
        <taxon>Bacillati</taxon>
        <taxon>Actinomycetota</taxon>
        <taxon>Actinomycetes</taxon>
        <taxon>Pseudonocardiales</taxon>
        <taxon>Pseudonocardiaceae</taxon>
        <taxon>Streptoalloteichus</taxon>
    </lineage>
</organism>
<sequence>MTEQSAAQIEARRTIMRTLFGTMVTQAVGVAARWELADAIGDGEAAAADLARVYDIPEERLNRLLRVLACLGLCVERTPGRYALTEAGYLLRKDNPNSLLDLTRLLTHQTMQEAWLHLETSMRTGRPAFDDVFGTPVFTYLGERPELSALFNSAMSQRTKGDGVAATLPQRYDFGRFSRVTDVGGGDGTLLTTILKHHPSLRGVVFDTPEGVAQASKTVEAAELTDRCEIAAGDFFEAVPGGSDLLLIKSVLHNWDDERSTTILRHCRAAMPDDGRLLIIEPVLPDTVDPGGAAFEDPYLSDLNMMVLIGGRERTRGDFERICAGAGLAVTDLIELPAHVDFAVVEAKPV</sequence>